<gene>
    <name evidence="1" type="ORF">SMTD_LOCUS18776</name>
</gene>
<dbReference type="SUPFAM" id="SSF53383">
    <property type="entry name" value="PLP-dependent transferases"/>
    <property type="match status" value="1"/>
</dbReference>
<evidence type="ECO:0000313" key="2">
    <source>
        <dbReference type="Proteomes" id="UP000269396"/>
    </source>
</evidence>
<keyword evidence="2" id="KW-1185">Reference proteome</keyword>
<sequence>MNSEEFLSAAQLLLQFIVKYRNGAFSREFPVLPNKEIIQPNYLKSLISNKAPENKESFNEILKDIKDKIMPGVSQYCNK</sequence>
<dbReference type="AlphaFoldDB" id="A0A183PWP0"/>
<organism evidence="1 2">
    <name type="scientific">Schistosoma mattheei</name>
    <dbReference type="NCBI Taxonomy" id="31246"/>
    <lineage>
        <taxon>Eukaryota</taxon>
        <taxon>Metazoa</taxon>
        <taxon>Spiralia</taxon>
        <taxon>Lophotrochozoa</taxon>
        <taxon>Platyhelminthes</taxon>
        <taxon>Trematoda</taxon>
        <taxon>Digenea</taxon>
        <taxon>Strigeidida</taxon>
        <taxon>Schistosomatoidea</taxon>
        <taxon>Schistosomatidae</taxon>
        <taxon>Schistosoma</taxon>
    </lineage>
</organism>
<dbReference type="Gene3D" id="1.20.1340.10">
    <property type="entry name" value="dopa decarboxylase, N-terminal domain"/>
    <property type="match status" value="1"/>
</dbReference>
<protein>
    <submittedName>
        <fullName evidence="1">Uncharacterized protein</fullName>
    </submittedName>
</protein>
<proteinExistence type="predicted"/>
<evidence type="ECO:0000313" key="1">
    <source>
        <dbReference type="EMBL" id="VDP77999.1"/>
    </source>
</evidence>
<dbReference type="InterPro" id="IPR015424">
    <property type="entry name" value="PyrdxlP-dep_Trfase"/>
</dbReference>
<name>A0A183PWP0_9TREM</name>
<dbReference type="STRING" id="31246.A0A183PWP0"/>
<reference evidence="1 2" key="1">
    <citation type="submission" date="2018-11" db="EMBL/GenBank/DDBJ databases">
        <authorList>
            <consortium name="Pathogen Informatics"/>
        </authorList>
    </citation>
    <scope>NUCLEOTIDE SEQUENCE [LARGE SCALE GENOMIC DNA]</scope>
    <source>
        <strain>Denwood</strain>
        <strain evidence="2">Zambia</strain>
    </source>
</reference>
<accession>A0A183PWP0</accession>
<dbReference type="EMBL" id="UZAL01041099">
    <property type="protein sequence ID" value="VDP77999.1"/>
    <property type="molecule type" value="Genomic_DNA"/>
</dbReference>
<dbReference type="Proteomes" id="UP000269396">
    <property type="component" value="Unassembled WGS sequence"/>
</dbReference>